<comment type="caution">
    <text evidence="2">The sequence shown here is derived from an EMBL/GenBank/DDBJ whole genome shotgun (WGS) entry which is preliminary data.</text>
</comment>
<reference evidence="2 3" key="1">
    <citation type="submission" date="2022-06" db="EMBL/GenBank/DDBJ databases">
        <title>Halogeometricum sp. a new haloarchaeum isolate from saline soil.</title>
        <authorList>
            <person name="Strakova D."/>
            <person name="Galisteo C."/>
            <person name="Sanchez-Porro C."/>
            <person name="Ventosa A."/>
        </authorList>
    </citation>
    <scope>NUCLEOTIDE SEQUENCE [LARGE SCALE GENOMIC DNA]</scope>
    <source>
        <strain evidence="3">S3BR25-2</strain>
    </source>
</reference>
<dbReference type="Proteomes" id="UP001254813">
    <property type="component" value="Unassembled WGS sequence"/>
</dbReference>
<sequence length="77" mass="8651">MSRDRDKEGKFTELTTSEAVLKILEESSDPVMTAKEIADELEVSRDTVGRKLAQLAEKGEVEQKKVGARAVVWWTKT</sequence>
<evidence type="ECO:0000313" key="2">
    <source>
        <dbReference type="EMBL" id="MDS0295354.1"/>
    </source>
</evidence>
<feature type="domain" description="Helix-turn-helix type 11" evidence="1">
    <location>
        <begin position="18"/>
        <end position="62"/>
    </location>
</feature>
<proteinExistence type="predicted"/>
<organism evidence="2 3">
    <name type="scientific">Halogeometricum luteum</name>
    <dbReference type="NCBI Taxonomy" id="2950537"/>
    <lineage>
        <taxon>Archaea</taxon>
        <taxon>Methanobacteriati</taxon>
        <taxon>Methanobacteriota</taxon>
        <taxon>Stenosarchaea group</taxon>
        <taxon>Halobacteria</taxon>
        <taxon>Halobacteriales</taxon>
        <taxon>Haloferacaceae</taxon>
        <taxon>Halogeometricum</taxon>
    </lineage>
</organism>
<dbReference type="InterPro" id="IPR036388">
    <property type="entry name" value="WH-like_DNA-bd_sf"/>
</dbReference>
<dbReference type="SUPFAM" id="SSF46785">
    <property type="entry name" value="Winged helix' DNA-binding domain"/>
    <property type="match status" value="1"/>
</dbReference>
<gene>
    <name evidence="2" type="ORF">NDI79_14355</name>
</gene>
<dbReference type="EMBL" id="JAMQOQ010000003">
    <property type="protein sequence ID" value="MDS0295354.1"/>
    <property type="molecule type" value="Genomic_DNA"/>
</dbReference>
<accession>A0ABU2G4X7</accession>
<dbReference type="InterPro" id="IPR036390">
    <property type="entry name" value="WH_DNA-bd_sf"/>
</dbReference>
<protein>
    <submittedName>
        <fullName evidence="2">HTH domain-containing protein</fullName>
    </submittedName>
</protein>
<name>A0ABU2G4X7_9EURY</name>
<dbReference type="InterPro" id="IPR013196">
    <property type="entry name" value="HTH_11"/>
</dbReference>
<dbReference type="Gene3D" id="1.10.10.10">
    <property type="entry name" value="Winged helix-like DNA-binding domain superfamily/Winged helix DNA-binding domain"/>
    <property type="match status" value="1"/>
</dbReference>
<keyword evidence="3" id="KW-1185">Reference proteome</keyword>
<dbReference type="RefSeq" id="WP_310929234.1">
    <property type="nucleotide sequence ID" value="NZ_JAMQOQ010000003.1"/>
</dbReference>
<dbReference type="Pfam" id="PF08279">
    <property type="entry name" value="HTH_11"/>
    <property type="match status" value="1"/>
</dbReference>
<evidence type="ECO:0000259" key="1">
    <source>
        <dbReference type="Pfam" id="PF08279"/>
    </source>
</evidence>
<evidence type="ECO:0000313" key="3">
    <source>
        <dbReference type="Proteomes" id="UP001254813"/>
    </source>
</evidence>